<accession>A0A2H0TZF9</accession>
<organism evidence="10 11">
    <name type="scientific">Candidatus Magasanikbacteria bacterium CG10_big_fil_rev_8_21_14_0_10_36_16</name>
    <dbReference type="NCBI Taxonomy" id="1974645"/>
    <lineage>
        <taxon>Bacteria</taxon>
        <taxon>Candidatus Magasanikiibacteriota</taxon>
    </lineage>
</organism>
<reference evidence="11" key="1">
    <citation type="submission" date="2017-09" db="EMBL/GenBank/DDBJ databases">
        <title>Depth-based differentiation of microbial function through sediment-hosted aquifers and enrichment of novel symbionts in the deep terrestrial subsurface.</title>
        <authorList>
            <person name="Probst A.J."/>
            <person name="Ladd B."/>
            <person name="Jarett J.K."/>
            <person name="Geller-Mcgrath D.E."/>
            <person name="Sieber C.M.K."/>
            <person name="Emerson J.B."/>
            <person name="Anantharaman K."/>
            <person name="Thomas B.C."/>
            <person name="Malmstrom R."/>
            <person name="Stieglmeier M."/>
            <person name="Klingl A."/>
            <person name="Woyke T."/>
            <person name="Ryan C.M."/>
            <person name="Banfield J.F."/>
        </authorList>
    </citation>
    <scope>NUCLEOTIDE SEQUENCE [LARGE SCALE GENOMIC DNA]</scope>
</reference>
<dbReference type="GO" id="GO:0008237">
    <property type="term" value="F:metallopeptidase activity"/>
    <property type="evidence" value="ECO:0007669"/>
    <property type="project" value="UniProtKB-KW"/>
</dbReference>
<evidence type="ECO:0000256" key="9">
    <source>
        <dbReference type="SAM" id="Phobius"/>
    </source>
</evidence>
<keyword evidence="8" id="KW-0961">Cell wall biogenesis/degradation</keyword>
<dbReference type="EMBL" id="PFBU01000012">
    <property type="protein sequence ID" value="PIR78607.1"/>
    <property type="molecule type" value="Genomic_DNA"/>
</dbReference>
<comment type="catalytic activity">
    <reaction evidence="1">
        <text>D-alanyl-D-alanine + H2O = 2 D-alanine</text>
        <dbReference type="Rhea" id="RHEA:20661"/>
        <dbReference type="ChEBI" id="CHEBI:15377"/>
        <dbReference type="ChEBI" id="CHEBI:57416"/>
        <dbReference type="ChEBI" id="CHEBI:57822"/>
        <dbReference type="EC" id="3.4.13.22"/>
    </reaction>
</comment>
<evidence type="ECO:0000256" key="5">
    <source>
        <dbReference type="ARBA" id="ARBA00022833"/>
    </source>
</evidence>
<evidence type="ECO:0008006" key="12">
    <source>
        <dbReference type="Google" id="ProtNLM"/>
    </source>
</evidence>
<keyword evidence="2" id="KW-0645">Protease</keyword>
<evidence type="ECO:0000313" key="11">
    <source>
        <dbReference type="Proteomes" id="UP000230852"/>
    </source>
</evidence>
<evidence type="ECO:0000256" key="4">
    <source>
        <dbReference type="ARBA" id="ARBA00022801"/>
    </source>
</evidence>
<dbReference type="Gene3D" id="3.30.1380.10">
    <property type="match status" value="1"/>
</dbReference>
<dbReference type="InterPro" id="IPR000755">
    <property type="entry name" value="A_A_dipeptidase"/>
</dbReference>
<evidence type="ECO:0000256" key="8">
    <source>
        <dbReference type="ARBA" id="ARBA00023316"/>
    </source>
</evidence>
<keyword evidence="7" id="KW-0482">Metalloprotease</keyword>
<keyword evidence="9" id="KW-0812">Transmembrane</keyword>
<comment type="caution">
    <text evidence="10">The sequence shown here is derived from an EMBL/GenBank/DDBJ whole genome shotgun (WGS) entry which is preliminary data.</text>
</comment>
<evidence type="ECO:0000256" key="6">
    <source>
        <dbReference type="ARBA" id="ARBA00022997"/>
    </source>
</evidence>
<dbReference type="GO" id="GO:0071555">
    <property type="term" value="P:cell wall organization"/>
    <property type="evidence" value="ECO:0007669"/>
    <property type="project" value="UniProtKB-KW"/>
</dbReference>
<name>A0A2H0TZF9_9BACT</name>
<gene>
    <name evidence="10" type="ORF">COU28_00700</name>
</gene>
<evidence type="ECO:0000256" key="1">
    <source>
        <dbReference type="ARBA" id="ARBA00001362"/>
    </source>
</evidence>
<dbReference type="InterPro" id="IPR009045">
    <property type="entry name" value="Zn_M74/Hedgehog-like"/>
</dbReference>
<feature type="transmembrane region" description="Helical" evidence="9">
    <location>
        <begin position="398"/>
        <end position="423"/>
    </location>
</feature>
<evidence type="ECO:0000256" key="7">
    <source>
        <dbReference type="ARBA" id="ARBA00023049"/>
    </source>
</evidence>
<dbReference type="Pfam" id="PF01427">
    <property type="entry name" value="Peptidase_M15"/>
    <property type="match status" value="1"/>
</dbReference>
<dbReference type="AlphaFoldDB" id="A0A2H0TZF9"/>
<dbReference type="GO" id="GO:0160237">
    <property type="term" value="F:D-Ala-D-Ala dipeptidase activity"/>
    <property type="evidence" value="ECO:0007669"/>
    <property type="project" value="UniProtKB-EC"/>
</dbReference>
<keyword evidence="4" id="KW-0378">Hydrolase</keyword>
<feature type="transmembrane region" description="Helical" evidence="9">
    <location>
        <begin position="435"/>
        <end position="455"/>
    </location>
</feature>
<dbReference type="GO" id="GO:0006508">
    <property type="term" value="P:proteolysis"/>
    <property type="evidence" value="ECO:0007669"/>
    <property type="project" value="UniProtKB-KW"/>
</dbReference>
<keyword evidence="6" id="KW-0224">Dipeptidase</keyword>
<keyword evidence="3" id="KW-0479">Metal-binding</keyword>
<dbReference type="GO" id="GO:0046872">
    <property type="term" value="F:metal ion binding"/>
    <property type="evidence" value="ECO:0007669"/>
    <property type="project" value="UniProtKB-KW"/>
</dbReference>
<keyword evidence="9" id="KW-0472">Membrane</keyword>
<keyword evidence="9" id="KW-1133">Transmembrane helix</keyword>
<dbReference type="SUPFAM" id="SSF55166">
    <property type="entry name" value="Hedgehog/DD-peptidase"/>
    <property type="match status" value="1"/>
</dbReference>
<evidence type="ECO:0000256" key="2">
    <source>
        <dbReference type="ARBA" id="ARBA00022670"/>
    </source>
</evidence>
<proteinExistence type="predicted"/>
<evidence type="ECO:0000256" key="3">
    <source>
        <dbReference type="ARBA" id="ARBA00022723"/>
    </source>
</evidence>
<sequence length="764" mass="84138">MKKRIFFLITIFIFFLFFNFNIKKVLAGEVVTNLPAGFDHEYTENDTYLFTYMSTCTVGPASNHINSNTWKDDVTHIQAPQGIVIPASALNGTPITNTYVFFHGLLFANDSANHPYPSETVASPTTDDVYRLYTTAGRLSLYHASTEIRDLTSSGKVGVMFIPRLYQIASNSKDFNTASTMTNEQYKCFFDEATTKLKLIVPSYTQKTLTIMGHSAGGNSVKFFSKLPIAKQAGYKPDNILLFDACYADWCQSVVRSNVAQNYYIYYNADDKGSNGTTDSGSATAKMTSNKIKVVSVKDTSHPGILSNCFVDHANGTLCNGKGTIEKAGAATPTSQGSTVQTQSEINIEIKKPILKINIPGLNFSEASFDKMKIVDPYGNTWLSVPYLGEYIAAVYKYGIIIISILAVFGIIIGGVTLMASGGNNDLVSKGKKRIIMSIIAVVIATTSYALLYTINPNLVNFKNIQILLFENKSFTDSEETSHLNGSGQPPPADGTVVKIFTDISEPNIDDFKSDTIDGKAANGFEIWSTLSPEQKNIVLPYLYDYLGECKTSNNIVATGIDSGNFKNIKLSSEVIPALKTAIETAKTYGFELTISEQQSAYRDVITQTQLWNTGIVARYVANQPKWMTNNEGLIAAPSCIAPHSTGGAIDIGMKQNGNVVVRSGTTALKTPDETTYIDVFFNESPPYKLILEEIMRQAGWVRYCDEYWHFENSVLSARYNKWDKDPSTRCVAKAGSWNNWKTTIPPDIKTKANATVQNGPLFK</sequence>
<protein>
    <recommendedName>
        <fullName evidence="12">Peptidase M15B domain-containing protein</fullName>
    </recommendedName>
</protein>
<evidence type="ECO:0000313" key="10">
    <source>
        <dbReference type="EMBL" id="PIR78607.1"/>
    </source>
</evidence>
<dbReference type="Proteomes" id="UP000230852">
    <property type="component" value="Unassembled WGS sequence"/>
</dbReference>
<keyword evidence="5" id="KW-0862">Zinc</keyword>